<keyword evidence="2" id="KW-1185">Reference proteome</keyword>
<protein>
    <submittedName>
        <fullName evidence="1">Uncharacterized protein</fullName>
    </submittedName>
</protein>
<organism evidence="1 2">
    <name type="scientific">Leptotrombidium deliense</name>
    <dbReference type="NCBI Taxonomy" id="299467"/>
    <lineage>
        <taxon>Eukaryota</taxon>
        <taxon>Metazoa</taxon>
        <taxon>Ecdysozoa</taxon>
        <taxon>Arthropoda</taxon>
        <taxon>Chelicerata</taxon>
        <taxon>Arachnida</taxon>
        <taxon>Acari</taxon>
        <taxon>Acariformes</taxon>
        <taxon>Trombidiformes</taxon>
        <taxon>Prostigmata</taxon>
        <taxon>Anystina</taxon>
        <taxon>Parasitengona</taxon>
        <taxon>Trombiculoidea</taxon>
        <taxon>Trombiculidae</taxon>
        <taxon>Leptotrombidium</taxon>
    </lineage>
</organism>
<dbReference type="Proteomes" id="UP000288716">
    <property type="component" value="Unassembled WGS sequence"/>
</dbReference>
<dbReference type="VEuPathDB" id="VectorBase:LDEU007398"/>
<dbReference type="EMBL" id="NCKV01004622">
    <property type="protein sequence ID" value="RWS24641.1"/>
    <property type="molecule type" value="Genomic_DNA"/>
</dbReference>
<comment type="caution">
    <text evidence="1">The sequence shown here is derived from an EMBL/GenBank/DDBJ whole genome shotgun (WGS) entry which is preliminary data.</text>
</comment>
<gene>
    <name evidence="1" type="ORF">B4U80_06647</name>
</gene>
<evidence type="ECO:0000313" key="1">
    <source>
        <dbReference type="EMBL" id="RWS24641.1"/>
    </source>
</evidence>
<dbReference type="AlphaFoldDB" id="A0A443SAQ3"/>
<evidence type="ECO:0000313" key="2">
    <source>
        <dbReference type="Proteomes" id="UP000288716"/>
    </source>
</evidence>
<sequence length="68" mass="7734">MYSFIETYFPSLNANYSNDSFSIVFRARILIFSLTQLRAMRYSSIRYSNASTEMSVSSENSASSFATC</sequence>
<accession>A0A443SAQ3</accession>
<proteinExistence type="predicted"/>
<name>A0A443SAQ3_9ACAR</name>
<reference evidence="1 2" key="1">
    <citation type="journal article" date="2018" name="Gigascience">
        <title>Genomes of trombidid mites reveal novel predicted allergens and laterally-transferred genes associated with secondary metabolism.</title>
        <authorList>
            <person name="Dong X."/>
            <person name="Chaisiri K."/>
            <person name="Xia D."/>
            <person name="Armstrong S.D."/>
            <person name="Fang Y."/>
            <person name="Donnelly M.J."/>
            <person name="Kadowaki T."/>
            <person name="McGarry J.W."/>
            <person name="Darby A.C."/>
            <person name="Makepeace B.L."/>
        </authorList>
    </citation>
    <scope>NUCLEOTIDE SEQUENCE [LARGE SCALE GENOMIC DNA]</scope>
    <source>
        <strain evidence="1">UoL-UT</strain>
    </source>
</reference>